<gene>
    <name evidence="1" type="ORF">SLEP1_g6609</name>
</gene>
<dbReference type="Proteomes" id="UP001054252">
    <property type="component" value="Unassembled WGS sequence"/>
</dbReference>
<name>A0AAV5HW30_9ROSI</name>
<dbReference type="AlphaFoldDB" id="A0AAV5HW30"/>
<comment type="caution">
    <text evidence="1">The sequence shown here is derived from an EMBL/GenBank/DDBJ whole genome shotgun (WGS) entry which is preliminary data.</text>
</comment>
<accession>A0AAV5HW30</accession>
<evidence type="ECO:0000313" key="1">
    <source>
        <dbReference type="EMBL" id="GKU92958.1"/>
    </source>
</evidence>
<evidence type="ECO:0000313" key="2">
    <source>
        <dbReference type="Proteomes" id="UP001054252"/>
    </source>
</evidence>
<organism evidence="1 2">
    <name type="scientific">Rubroshorea leprosula</name>
    <dbReference type="NCBI Taxonomy" id="152421"/>
    <lineage>
        <taxon>Eukaryota</taxon>
        <taxon>Viridiplantae</taxon>
        <taxon>Streptophyta</taxon>
        <taxon>Embryophyta</taxon>
        <taxon>Tracheophyta</taxon>
        <taxon>Spermatophyta</taxon>
        <taxon>Magnoliopsida</taxon>
        <taxon>eudicotyledons</taxon>
        <taxon>Gunneridae</taxon>
        <taxon>Pentapetalae</taxon>
        <taxon>rosids</taxon>
        <taxon>malvids</taxon>
        <taxon>Malvales</taxon>
        <taxon>Dipterocarpaceae</taxon>
        <taxon>Rubroshorea</taxon>
    </lineage>
</organism>
<dbReference type="EMBL" id="BPVZ01000006">
    <property type="protein sequence ID" value="GKU92958.1"/>
    <property type="molecule type" value="Genomic_DNA"/>
</dbReference>
<sequence length="56" mass="6331">MISEQILKFDLQILMVSDCDLIKFQALCICGTRLTSAQYLPRPQIWVLGRDNSSAS</sequence>
<reference evidence="1 2" key="1">
    <citation type="journal article" date="2021" name="Commun. Biol.">
        <title>The genome of Shorea leprosula (Dipterocarpaceae) highlights the ecological relevance of drought in aseasonal tropical rainforests.</title>
        <authorList>
            <person name="Ng K.K.S."/>
            <person name="Kobayashi M.J."/>
            <person name="Fawcett J.A."/>
            <person name="Hatakeyama M."/>
            <person name="Paape T."/>
            <person name="Ng C.H."/>
            <person name="Ang C.C."/>
            <person name="Tnah L.H."/>
            <person name="Lee C.T."/>
            <person name="Nishiyama T."/>
            <person name="Sese J."/>
            <person name="O'Brien M.J."/>
            <person name="Copetti D."/>
            <person name="Mohd Noor M.I."/>
            <person name="Ong R.C."/>
            <person name="Putra M."/>
            <person name="Sireger I.Z."/>
            <person name="Indrioko S."/>
            <person name="Kosugi Y."/>
            <person name="Izuno A."/>
            <person name="Isagi Y."/>
            <person name="Lee S.L."/>
            <person name="Shimizu K.K."/>
        </authorList>
    </citation>
    <scope>NUCLEOTIDE SEQUENCE [LARGE SCALE GENOMIC DNA]</scope>
    <source>
        <strain evidence="1">214</strain>
    </source>
</reference>
<keyword evidence="2" id="KW-1185">Reference proteome</keyword>
<proteinExistence type="predicted"/>
<protein>
    <submittedName>
        <fullName evidence="1">Uncharacterized protein</fullName>
    </submittedName>
</protein>